<organism evidence="2 3">
    <name type="scientific">Pseudomonas morbosilactucae</name>
    <dbReference type="NCBI Taxonomy" id="2938197"/>
    <lineage>
        <taxon>Bacteria</taxon>
        <taxon>Pseudomonadati</taxon>
        <taxon>Pseudomonadota</taxon>
        <taxon>Gammaproteobacteria</taxon>
        <taxon>Pseudomonadales</taxon>
        <taxon>Pseudomonadaceae</taxon>
        <taxon>Pseudomonas</taxon>
    </lineage>
</organism>
<accession>A0A9X1Z1U9</accession>
<dbReference type="EMBL" id="JALQCW010000134">
    <property type="protein sequence ID" value="MCK9802390.1"/>
    <property type="molecule type" value="Genomic_DNA"/>
</dbReference>
<reference evidence="2 3" key="1">
    <citation type="journal article" date="2022" name="Int. J. Syst. Evol. Microbiol.">
        <title>Pseudomonas aegrilactucae sp. nov. and Pseudomonas morbosilactucae sp. nov., pathogens causing bacterial rot of lettuce in Japan.</title>
        <authorList>
            <person name="Sawada H."/>
            <person name="Fujikawa T."/>
            <person name="Satou M."/>
        </authorList>
    </citation>
    <scope>NUCLEOTIDE SEQUENCE [LARGE SCALE GENOMIC DNA]</scope>
    <source>
        <strain evidence="2 3">MAFF 302030</strain>
    </source>
</reference>
<evidence type="ECO:0000313" key="1">
    <source>
        <dbReference type="EMBL" id="MCK9802390.1"/>
    </source>
</evidence>
<proteinExistence type="predicted"/>
<name>A0A9X1Z1U9_9PSED</name>
<comment type="caution">
    <text evidence="2">The sequence shown here is derived from an EMBL/GenBank/DDBJ whole genome shotgun (WGS) entry which is preliminary data.</text>
</comment>
<dbReference type="EMBL" id="JALQCW010000135">
    <property type="protein sequence ID" value="MCK9802393.1"/>
    <property type="molecule type" value="Genomic_DNA"/>
</dbReference>
<gene>
    <name evidence="1" type="ORF">M1B34_33295</name>
    <name evidence="2" type="ORF">M1B34_33310</name>
</gene>
<protein>
    <submittedName>
        <fullName evidence="2">Uncharacterized protein</fullName>
    </submittedName>
</protein>
<sequence length="12" mass="1100">MTPGPGSTGAPQ</sequence>
<reference evidence="2 3" key="2">
    <citation type="journal article" date="2023" name="Plant Pathol.">
        <title>Dismantling and reorganizing Pseudomonas marginalis sensu#lato.</title>
        <authorList>
            <person name="Sawada H."/>
            <person name="Fujikawa T."/>
            <person name="Satou M."/>
        </authorList>
    </citation>
    <scope>NUCLEOTIDE SEQUENCE [LARGE SCALE GENOMIC DNA]</scope>
    <source>
        <strain evidence="2 3">MAFF 302030</strain>
    </source>
</reference>
<evidence type="ECO:0000313" key="2">
    <source>
        <dbReference type="EMBL" id="MCK9802393.1"/>
    </source>
</evidence>
<dbReference type="Proteomes" id="UP001155059">
    <property type="component" value="Unassembled WGS sequence"/>
</dbReference>
<evidence type="ECO:0000313" key="3">
    <source>
        <dbReference type="Proteomes" id="UP001155059"/>
    </source>
</evidence>